<gene>
    <name evidence="1" type="ORF">BOTCAL_0346g00020</name>
</gene>
<accession>A0A4Y8CTD9</accession>
<reference evidence="1 2" key="1">
    <citation type="submission" date="2017-11" db="EMBL/GenBank/DDBJ databases">
        <title>Comparative genomics of Botrytis spp.</title>
        <authorList>
            <person name="Valero-Jimenez C.A."/>
            <person name="Tapia P."/>
            <person name="Veloso J."/>
            <person name="Silva-Moreno E."/>
            <person name="Staats M."/>
            <person name="Valdes J.H."/>
            <person name="Van Kan J.A.L."/>
        </authorList>
    </citation>
    <scope>NUCLEOTIDE SEQUENCE [LARGE SCALE GENOMIC DNA]</scope>
    <source>
        <strain evidence="1 2">MUCL2830</strain>
    </source>
</reference>
<dbReference type="AlphaFoldDB" id="A0A4Y8CTD9"/>
<proteinExistence type="predicted"/>
<sequence length="107" mass="11853">MYSEHLAGSTFNSGWVAIAVGAHASYYGSLIARIFGMQIVSNHEPARNGPLSLRHKDYHARKLFPESAEESARLLVYPQIQMGLTGHIIDTPKGWQVFTLTLAQEQA</sequence>
<evidence type="ECO:0000313" key="1">
    <source>
        <dbReference type="EMBL" id="TEY44684.1"/>
    </source>
</evidence>
<keyword evidence="2" id="KW-1185">Reference proteome</keyword>
<organism evidence="1 2">
    <name type="scientific">Botryotinia calthae</name>
    <dbReference type="NCBI Taxonomy" id="38488"/>
    <lineage>
        <taxon>Eukaryota</taxon>
        <taxon>Fungi</taxon>
        <taxon>Dikarya</taxon>
        <taxon>Ascomycota</taxon>
        <taxon>Pezizomycotina</taxon>
        <taxon>Leotiomycetes</taxon>
        <taxon>Helotiales</taxon>
        <taxon>Sclerotiniaceae</taxon>
        <taxon>Botryotinia</taxon>
    </lineage>
</organism>
<dbReference type="EMBL" id="PHWZ01000345">
    <property type="protein sequence ID" value="TEY44684.1"/>
    <property type="molecule type" value="Genomic_DNA"/>
</dbReference>
<evidence type="ECO:0000313" key="2">
    <source>
        <dbReference type="Proteomes" id="UP000297299"/>
    </source>
</evidence>
<name>A0A4Y8CTD9_9HELO</name>
<comment type="caution">
    <text evidence="1">The sequence shown here is derived from an EMBL/GenBank/DDBJ whole genome shotgun (WGS) entry which is preliminary data.</text>
</comment>
<protein>
    <submittedName>
        <fullName evidence="1">Uncharacterized protein</fullName>
    </submittedName>
</protein>
<dbReference type="Proteomes" id="UP000297299">
    <property type="component" value="Unassembled WGS sequence"/>
</dbReference>